<keyword evidence="5" id="KW-1185">Reference proteome</keyword>
<dbReference type="SUPFAM" id="SSF53335">
    <property type="entry name" value="S-adenosyl-L-methionine-dependent methyltransferases"/>
    <property type="match status" value="1"/>
</dbReference>
<dbReference type="InterPro" id="IPR012327">
    <property type="entry name" value="MeTrfase_D12"/>
</dbReference>
<dbReference type="InterPro" id="IPR029063">
    <property type="entry name" value="SAM-dependent_MTases_sf"/>
</dbReference>
<keyword evidence="3" id="KW-0949">S-adenosyl-L-methionine</keyword>
<dbReference type="AlphaFoldDB" id="A0A1G6M929"/>
<sequence>MNKKNYTSAPLPFMGQKRRFVGEFKRALREFPEGVVFIDLFGGSGLLSHIAKQERPSARVVYNDFDGYTARISNVEKTNRILQKLRVIVADIPTDKKIPKEVCSRIFSVLEEEEKGGCVDYVTLSSSLLFSMKYATGLDEMRKSTLYNCVRKSDYTAVGYLDGVETVCSDYSLLFEQYKNQPGVVFFVDPPYLSTEVGVYSCCWKLSNYLDVLKVLRNTSFFYFTSTKSNIEELLQWVEQNLNSENPLSGSTRCLLTAYTGNNVTFTDVMHYKVTTTSLPVEIKTTYKSRLIRFKRYLNYTCVCRKSAQFVLDLCTFCFGDYTSHKTKKAQDTCLGFSVFEEIFRLTLFPFYYWYSSHSDQQLHLW</sequence>
<dbReference type="GO" id="GO:0032259">
    <property type="term" value="P:methylation"/>
    <property type="evidence" value="ECO:0007669"/>
    <property type="project" value="UniProtKB-KW"/>
</dbReference>
<dbReference type="OrthoDB" id="5671374at2"/>
<dbReference type="EMBL" id="FMYP01000035">
    <property type="protein sequence ID" value="SDC52013.1"/>
    <property type="molecule type" value="Genomic_DNA"/>
</dbReference>
<gene>
    <name evidence="4" type="ORF">SAMN05216323_10355</name>
</gene>
<keyword evidence="2 4" id="KW-0808">Transferase</keyword>
<dbReference type="RefSeq" id="WP_092438658.1">
    <property type="nucleotide sequence ID" value="NZ_FMYP01000035.1"/>
</dbReference>
<keyword evidence="1 4" id="KW-0489">Methyltransferase</keyword>
<protein>
    <submittedName>
        <fullName evidence="4">D12 class N6 adenine-specific DNA methyltransferase</fullName>
    </submittedName>
</protein>
<dbReference type="GO" id="GO:0009307">
    <property type="term" value="P:DNA restriction-modification system"/>
    <property type="evidence" value="ECO:0007669"/>
    <property type="project" value="InterPro"/>
</dbReference>
<evidence type="ECO:0000256" key="2">
    <source>
        <dbReference type="ARBA" id="ARBA00022679"/>
    </source>
</evidence>
<proteinExistence type="predicted"/>
<dbReference type="Proteomes" id="UP000199452">
    <property type="component" value="Unassembled WGS sequence"/>
</dbReference>
<evidence type="ECO:0000313" key="5">
    <source>
        <dbReference type="Proteomes" id="UP000199452"/>
    </source>
</evidence>
<dbReference type="Pfam" id="PF02086">
    <property type="entry name" value="MethyltransfD12"/>
    <property type="match status" value="1"/>
</dbReference>
<organism evidence="4 5">
    <name type="scientific">Williamwhitmania taraxaci</name>
    <dbReference type="NCBI Taxonomy" id="1640674"/>
    <lineage>
        <taxon>Bacteria</taxon>
        <taxon>Pseudomonadati</taxon>
        <taxon>Bacteroidota</taxon>
        <taxon>Bacteroidia</taxon>
        <taxon>Bacteroidales</taxon>
        <taxon>Williamwhitmaniaceae</taxon>
        <taxon>Williamwhitmania</taxon>
    </lineage>
</organism>
<reference evidence="4 5" key="1">
    <citation type="submission" date="2016-09" db="EMBL/GenBank/DDBJ databases">
        <authorList>
            <person name="Capua I."/>
            <person name="De Benedictis P."/>
            <person name="Joannis T."/>
            <person name="Lombin L.H."/>
            <person name="Cattoli G."/>
        </authorList>
    </citation>
    <scope>NUCLEOTIDE SEQUENCE [LARGE SCALE GENOMIC DNA]</scope>
    <source>
        <strain evidence="4 5">A7P-90m</strain>
    </source>
</reference>
<accession>A0A1G6M929</accession>
<name>A0A1G6M929_9BACT</name>
<evidence type="ECO:0000313" key="4">
    <source>
        <dbReference type="EMBL" id="SDC52013.1"/>
    </source>
</evidence>
<evidence type="ECO:0000256" key="3">
    <source>
        <dbReference type="ARBA" id="ARBA00022691"/>
    </source>
</evidence>
<dbReference type="STRING" id="1640674.SAMN05216323_10355"/>
<dbReference type="PRINTS" id="PR00505">
    <property type="entry name" value="D12N6MTFRASE"/>
</dbReference>
<evidence type="ECO:0000256" key="1">
    <source>
        <dbReference type="ARBA" id="ARBA00022603"/>
    </source>
</evidence>
<dbReference type="GO" id="GO:0009007">
    <property type="term" value="F:site-specific DNA-methyltransferase (adenine-specific) activity"/>
    <property type="evidence" value="ECO:0007669"/>
    <property type="project" value="UniProtKB-EC"/>
</dbReference>